<evidence type="ECO:0000256" key="2">
    <source>
        <dbReference type="ARBA" id="ARBA00022527"/>
    </source>
</evidence>
<comment type="caution">
    <text evidence="9">The sequence shown here is derived from an EMBL/GenBank/DDBJ whole genome shotgun (WGS) entry which is preliminary data.</text>
</comment>
<dbReference type="SMART" id="SM00220">
    <property type="entry name" value="S_TKc"/>
    <property type="match status" value="1"/>
</dbReference>
<dbReference type="Gene3D" id="3.30.200.20">
    <property type="entry name" value="Phosphorylase Kinase, domain 1"/>
    <property type="match status" value="1"/>
</dbReference>
<evidence type="ECO:0000256" key="5">
    <source>
        <dbReference type="ARBA" id="ARBA00022777"/>
    </source>
</evidence>
<dbReference type="Pfam" id="PF00069">
    <property type="entry name" value="Pkinase"/>
    <property type="match status" value="1"/>
</dbReference>
<keyword evidence="10" id="KW-1185">Reference proteome</keyword>
<dbReference type="EC" id="2.7.11.1" evidence="1"/>
<evidence type="ECO:0000256" key="4">
    <source>
        <dbReference type="ARBA" id="ARBA00022741"/>
    </source>
</evidence>
<feature type="domain" description="Protein kinase" evidence="8">
    <location>
        <begin position="22"/>
        <end position="283"/>
    </location>
</feature>
<evidence type="ECO:0000256" key="7">
    <source>
        <dbReference type="SAM" id="MobiDB-lite"/>
    </source>
</evidence>
<feature type="region of interest" description="Disordered" evidence="7">
    <location>
        <begin position="323"/>
        <end position="355"/>
    </location>
</feature>
<dbReference type="EMBL" id="PVMZ01000009">
    <property type="protein sequence ID" value="PRX19769.1"/>
    <property type="molecule type" value="Genomic_DNA"/>
</dbReference>
<dbReference type="PROSITE" id="PS00108">
    <property type="entry name" value="PROTEIN_KINASE_ST"/>
    <property type="match status" value="1"/>
</dbReference>
<dbReference type="InterPro" id="IPR008271">
    <property type="entry name" value="Ser/Thr_kinase_AS"/>
</dbReference>
<keyword evidence="2 9" id="KW-0723">Serine/threonine-protein kinase</keyword>
<feature type="compositionally biased region" description="Low complexity" evidence="7">
    <location>
        <begin position="323"/>
        <end position="344"/>
    </location>
</feature>
<protein>
    <recommendedName>
        <fullName evidence="1">non-specific serine/threonine protein kinase</fullName>
        <ecNumber evidence="1">2.7.11.1</ecNumber>
    </recommendedName>
</protein>
<evidence type="ECO:0000256" key="3">
    <source>
        <dbReference type="ARBA" id="ARBA00022679"/>
    </source>
</evidence>
<evidence type="ECO:0000259" key="8">
    <source>
        <dbReference type="PROSITE" id="PS50011"/>
    </source>
</evidence>
<dbReference type="GO" id="GO:0005524">
    <property type="term" value="F:ATP binding"/>
    <property type="evidence" value="ECO:0007669"/>
    <property type="project" value="UniProtKB-KW"/>
</dbReference>
<dbReference type="GO" id="GO:0004674">
    <property type="term" value="F:protein serine/threonine kinase activity"/>
    <property type="evidence" value="ECO:0007669"/>
    <property type="project" value="UniProtKB-KW"/>
</dbReference>
<dbReference type="CDD" id="cd14014">
    <property type="entry name" value="STKc_PknB_like"/>
    <property type="match status" value="1"/>
</dbReference>
<dbReference type="InterPro" id="IPR000719">
    <property type="entry name" value="Prot_kinase_dom"/>
</dbReference>
<dbReference type="Proteomes" id="UP000239415">
    <property type="component" value="Unassembled WGS sequence"/>
</dbReference>
<keyword evidence="3" id="KW-0808">Transferase</keyword>
<evidence type="ECO:0000256" key="6">
    <source>
        <dbReference type="ARBA" id="ARBA00022840"/>
    </source>
</evidence>
<keyword evidence="4" id="KW-0547">Nucleotide-binding</keyword>
<organism evidence="9 10">
    <name type="scientific">Actinoplanes italicus</name>
    <dbReference type="NCBI Taxonomy" id="113567"/>
    <lineage>
        <taxon>Bacteria</taxon>
        <taxon>Bacillati</taxon>
        <taxon>Actinomycetota</taxon>
        <taxon>Actinomycetes</taxon>
        <taxon>Micromonosporales</taxon>
        <taxon>Micromonosporaceae</taxon>
        <taxon>Actinoplanes</taxon>
    </lineage>
</organism>
<keyword evidence="6" id="KW-0067">ATP-binding</keyword>
<evidence type="ECO:0000256" key="1">
    <source>
        <dbReference type="ARBA" id="ARBA00012513"/>
    </source>
</evidence>
<proteinExistence type="predicted"/>
<dbReference type="AlphaFoldDB" id="A0A2T0KA90"/>
<keyword evidence="5 9" id="KW-0418">Kinase</keyword>
<dbReference type="InterPro" id="IPR011009">
    <property type="entry name" value="Kinase-like_dom_sf"/>
</dbReference>
<dbReference type="SUPFAM" id="SSF56112">
    <property type="entry name" value="Protein kinase-like (PK-like)"/>
    <property type="match status" value="1"/>
</dbReference>
<evidence type="ECO:0000313" key="10">
    <source>
        <dbReference type="Proteomes" id="UP000239415"/>
    </source>
</evidence>
<gene>
    <name evidence="9" type="ORF">CLV67_10934</name>
</gene>
<reference evidence="9 10" key="1">
    <citation type="submission" date="2018-03" db="EMBL/GenBank/DDBJ databases">
        <title>Genomic Encyclopedia of Archaeal and Bacterial Type Strains, Phase II (KMG-II): from individual species to whole genera.</title>
        <authorList>
            <person name="Goeker M."/>
        </authorList>
    </citation>
    <scope>NUCLEOTIDE SEQUENCE [LARGE SCALE GENOMIC DNA]</scope>
    <source>
        <strain evidence="9 10">DSM 43146</strain>
    </source>
</reference>
<dbReference type="PANTHER" id="PTHR43289">
    <property type="entry name" value="MITOGEN-ACTIVATED PROTEIN KINASE KINASE KINASE 20-RELATED"/>
    <property type="match status" value="1"/>
</dbReference>
<evidence type="ECO:0000313" key="9">
    <source>
        <dbReference type="EMBL" id="PRX19769.1"/>
    </source>
</evidence>
<dbReference type="PANTHER" id="PTHR43289:SF6">
    <property type="entry name" value="SERINE_THREONINE-PROTEIN KINASE NEKL-3"/>
    <property type="match status" value="1"/>
</dbReference>
<name>A0A2T0KA90_9ACTN</name>
<dbReference type="Gene3D" id="1.10.510.10">
    <property type="entry name" value="Transferase(Phosphotransferase) domain 1"/>
    <property type="match status" value="1"/>
</dbReference>
<sequence>MNSFKTRGDGMAAVGEVVGGRYRLVRPLVSGRTSRVWLASDEEAGDSETRPGWVVVKHCVIPQGLTRGQHELIRDWVLPEAVAAARVRHPNVIRALDVLPAWDGPWLVMEYLPSRSLQQLIAESGSLPPARVARIGLDLLAALAGAGRAGVLHLDVKPGNVLIAADGRSVLTDFSPTVTPNGIRTLADAGIILGSPKYIAPERIFDHVTDGRSDLWSLGATLYHAVEGRPPFQRATTAEVLRAVGEAKPEAPRRSGPLTPVLAGLLRRDPADRMTAAEAEAALRGIVDAVRRPRSAALRRIPSIAAAAAVATTLTMVAATAEGETRAGTSYASPSTAASASPAGKPKDTTLPTGGIKDTALPTGFTWWTEPGGYRVAVPVGWRRDVSTGGLTFRAGRDRAMLAITPLPGAPDDVVAALQEAELEAGFDDYKRLRIEALPERSAVWEFTFKDSDGTAMRGLRRVTSSGGRSYVIEWRAARDAWAAQLTRFTVVLASFGPRPGA</sequence>
<dbReference type="PROSITE" id="PS50011">
    <property type="entry name" value="PROTEIN_KINASE_DOM"/>
    <property type="match status" value="1"/>
</dbReference>
<accession>A0A2T0KA90</accession>